<dbReference type="STRING" id="1823756.A4H34_09585"/>
<evidence type="ECO:0000313" key="1">
    <source>
        <dbReference type="EMBL" id="OAP85342.1"/>
    </source>
</evidence>
<sequence>MYGVRWAGINLSPPRRLLAIVDVVQIGRRFFCPVPASTCSAPASMCPASVLSINLYLMTNANHSHCGCGGSAVDAAAVAAAIVRGHTAEPPASVEPTSECGCGGHGGCGCGGDGACGCGGGTGERPVVDERIVDLSEGRRDLGLRGLPA</sequence>
<gene>
    <name evidence="1" type="ORF">A4H34_09585</name>
</gene>
<dbReference type="AlphaFoldDB" id="A0A179B0X4"/>
<name>A0A179B0X4_9ACTO</name>
<proteinExistence type="predicted"/>
<dbReference type="EMBL" id="LVZK01000003">
    <property type="protein sequence ID" value="OAP85342.1"/>
    <property type="molecule type" value="Genomic_DNA"/>
</dbReference>
<comment type="caution">
    <text evidence="1">The sequence shown here is derived from an EMBL/GenBank/DDBJ whole genome shotgun (WGS) entry which is preliminary data.</text>
</comment>
<reference evidence="1 2" key="1">
    <citation type="submission" date="2016-04" db="EMBL/GenBank/DDBJ databases">
        <title>Peptidophaga gingivicola gen. nov., sp. nov., isolated from human subgingival plaque.</title>
        <authorList>
            <person name="Beall C.J."/>
            <person name="Mokrzan E.M."/>
            <person name="Griffen A.L."/>
            <person name="Leys E.J."/>
        </authorList>
    </citation>
    <scope>NUCLEOTIDE SEQUENCE [LARGE SCALE GENOMIC DNA]</scope>
    <source>
        <strain evidence="1 2">BA112</strain>
    </source>
</reference>
<organism evidence="1 2">
    <name type="scientific">Peptidiphaga gingivicola</name>
    <dbReference type="NCBI Taxonomy" id="2741497"/>
    <lineage>
        <taxon>Bacteria</taxon>
        <taxon>Bacillati</taxon>
        <taxon>Actinomycetota</taxon>
        <taxon>Actinomycetes</taxon>
        <taxon>Actinomycetales</taxon>
        <taxon>Actinomycetaceae</taxon>
        <taxon>Peptidiphaga</taxon>
    </lineage>
</organism>
<accession>A0A179B0X4</accession>
<keyword evidence="2" id="KW-1185">Reference proteome</keyword>
<dbReference type="Proteomes" id="UP000078368">
    <property type="component" value="Unassembled WGS sequence"/>
</dbReference>
<evidence type="ECO:0000313" key="2">
    <source>
        <dbReference type="Proteomes" id="UP000078368"/>
    </source>
</evidence>
<protein>
    <submittedName>
        <fullName evidence="1">Uncharacterized protein</fullName>
    </submittedName>
</protein>